<dbReference type="EMBL" id="KK120614">
    <property type="protein sequence ID" value="KFM78676.1"/>
    <property type="molecule type" value="Genomic_DNA"/>
</dbReference>
<gene>
    <name evidence="1" type="ORF">X975_18762</name>
</gene>
<dbReference type="AlphaFoldDB" id="A0A087UMT7"/>
<reference evidence="1 2" key="1">
    <citation type="submission" date="2013-11" db="EMBL/GenBank/DDBJ databases">
        <title>Genome sequencing of Stegodyphus mimosarum.</title>
        <authorList>
            <person name="Bechsgaard J."/>
        </authorList>
    </citation>
    <scope>NUCLEOTIDE SEQUENCE [LARGE SCALE GENOMIC DNA]</scope>
</reference>
<keyword evidence="2" id="KW-1185">Reference proteome</keyword>
<protein>
    <submittedName>
        <fullName evidence="1">Uncharacterized protein</fullName>
    </submittedName>
</protein>
<evidence type="ECO:0000313" key="2">
    <source>
        <dbReference type="Proteomes" id="UP000054359"/>
    </source>
</evidence>
<organism evidence="1 2">
    <name type="scientific">Stegodyphus mimosarum</name>
    <name type="common">African social velvet spider</name>
    <dbReference type="NCBI Taxonomy" id="407821"/>
    <lineage>
        <taxon>Eukaryota</taxon>
        <taxon>Metazoa</taxon>
        <taxon>Ecdysozoa</taxon>
        <taxon>Arthropoda</taxon>
        <taxon>Chelicerata</taxon>
        <taxon>Arachnida</taxon>
        <taxon>Araneae</taxon>
        <taxon>Araneomorphae</taxon>
        <taxon>Entelegynae</taxon>
        <taxon>Eresoidea</taxon>
        <taxon>Eresidae</taxon>
        <taxon>Stegodyphus</taxon>
    </lineage>
</organism>
<evidence type="ECO:0000313" key="1">
    <source>
        <dbReference type="EMBL" id="KFM78676.1"/>
    </source>
</evidence>
<feature type="non-terminal residue" evidence="1">
    <location>
        <position position="45"/>
    </location>
</feature>
<accession>A0A087UMT7</accession>
<dbReference type="Proteomes" id="UP000054359">
    <property type="component" value="Unassembled WGS sequence"/>
</dbReference>
<proteinExistence type="predicted"/>
<name>A0A087UMT7_STEMI</name>
<sequence length="45" mass="5102">MPQTTKTSTTCNIIRITLLLHQESVVFCEISSRLSQPKNNIQAQK</sequence>